<dbReference type="SMART" id="SM00276">
    <property type="entry name" value="GLECT"/>
    <property type="match status" value="2"/>
</dbReference>
<evidence type="ECO:0000259" key="3">
    <source>
        <dbReference type="PROSITE" id="PS51304"/>
    </source>
</evidence>
<evidence type="ECO:0000256" key="1">
    <source>
        <dbReference type="ARBA" id="ARBA00022734"/>
    </source>
</evidence>
<protein>
    <recommendedName>
        <fullName evidence="2">Galectin</fullName>
    </recommendedName>
</protein>
<dbReference type="SUPFAM" id="SSF49899">
    <property type="entry name" value="Concanavalin A-like lectins/glucanases"/>
    <property type="match status" value="2"/>
</dbReference>
<evidence type="ECO:0000313" key="4">
    <source>
        <dbReference type="Proteomes" id="UP000046393"/>
    </source>
</evidence>
<keyword evidence="4" id="KW-1185">Reference proteome</keyword>
<keyword evidence="1 2" id="KW-0430">Lectin</keyword>
<evidence type="ECO:0000256" key="2">
    <source>
        <dbReference type="RuleBase" id="RU102079"/>
    </source>
</evidence>
<organism evidence="4 5">
    <name type="scientific">Syphacia muris</name>
    <dbReference type="NCBI Taxonomy" id="451379"/>
    <lineage>
        <taxon>Eukaryota</taxon>
        <taxon>Metazoa</taxon>
        <taxon>Ecdysozoa</taxon>
        <taxon>Nematoda</taxon>
        <taxon>Chromadorea</taxon>
        <taxon>Rhabditida</taxon>
        <taxon>Spirurina</taxon>
        <taxon>Oxyuridomorpha</taxon>
        <taxon>Oxyuroidea</taxon>
        <taxon>Oxyuridae</taxon>
        <taxon>Syphacia</taxon>
    </lineage>
</organism>
<dbReference type="SMART" id="SM00908">
    <property type="entry name" value="Gal-bind_lectin"/>
    <property type="match status" value="2"/>
</dbReference>
<dbReference type="Pfam" id="PF00337">
    <property type="entry name" value="Gal-bind_lectin"/>
    <property type="match status" value="2"/>
</dbReference>
<reference evidence="5" key="1">
    <citation type="submission" date="2017-02" db="UniProtKB">
        <authorList>
            <consortium name="WormBaseParasite"/>
        </authorList>
    </citation>
    <scope>IDENTIFICATION</scope>
</reference>
<feature type="domain" description="Galectin" evidence="3">
    <location>
        <begin position="7"/>
        <end position="140"/>
    </location>
</feature>
<sequence>MIPSRKYLKTPIREGHTIHMLEVECVIFRIIINFQKGTEEDPEADIPMHFSVRWDEGIFSGKLVYNSRTNGNWTENEQRLSNPFKAGGEFDLRIRVVNGKLEIYGNREYLGSFTQNKPLDEIGFVLIDGDLSVLRLFHYGGIVFSLPYHGAVQLVPGKRLDVSAMPQGKRVDIELYNKKKQCVLQISIRYKEGAIVRNALIGDNWGDEERTGGFPLNQNRVFDLTLVNEPFSYQIYFNGKHFASFAHRTSPEDIEVLKIDGKAEIQFITLNSADNSEHTLF</sequence>
<dbReference type="AlphaFoldDB" id="A0A0N5ATY2"/>
<dbReference type="InterPro" id="IPR044156">
    <property type="entry name" value="Galectin-like"/>
</dbReference>
<dbReference type="Proteomes" id="UP000046393">
    <property type="component" value="Unplaced"/>
</dbReference>
<evidence type="ECO:0000313" key="5">
    <source>
        <dbReference type="WBParaSite" id="SMUV_0000830301-mRNA-1"/>
    </source>
</evidence>
<accession>A0A0N5ATY2</accession>
<dbReference type="InterPro" id="IPR001079">
    <property type="entry name" value="Galectin_CRD"/>
</dbReference>
<name>A0A0N5ATY2_9BILA</name>
<feature type="domain" description="Galectin" evidence="3">
    <location>
        <begin position="146"/>
        <end position="271"/>
    </location>
</feature>
<dbReference type="GO" id="GO:0030246">
    <property type="term" value="F:carbohydrate binding"/>
    <property type="evidence" value="ECO:0007669"/>
    <property type="project" value="UniProtKB-UniRule"/>
</dbReference>
<dbReference type="InterPro" id="IPR013320">
    <property type="entry name" value="ConA-like_dom_sf"/>
</dbReference>
<proteinExistence type="predicted"/>
<dbReference type="Gene3D" id="2.60.120.200">
    <property type="match status" value="2"/>
</dbReference>
<dbReference type="PANTHER" id="PTHR11346">
    <property type="entry name" value="GALECTIN"/>
    <property type="match status" value="1"/>
</dbReference>
<dbReference type="CDD" id="cd00070">
    <property type="entry name" value="GLECT"/>
    <property type="match status" value="2"/>
</dbReference>
<dbReference type="PANTHER" id="PTHR11346:SF180">
    <property type="entry name" value="GALECTIN"/>
    <property type="match status" value="1"/>
</dbReference>
<dbReference type="WBParaSite" id="SMUV_0000830301-mRNA-1">
    <property type="protein sequence ID" value="SMUV_0000830301-mRNA-1"/>
    <property type="gene ID" value="SMUV_0000830301"/>
</dbReference>
<dbReference type="PROSITE" id="PS51304">
    <property type="entry name" value="GALECTIN"/>
    <property type="match status" value="2"/>
</dbReference>